<evidence type="ECO:0000313" key="1">
    <source>
        <dbReference type="EMBL" id="KAJ8686793.1"/>
    </source>
</evidence>
<accession>A0ACC2PUJ2</accession>
<name>A0ACC2PUJ2_9HYME</name>
<evidence type="ECO:0000313" key="2">
    <source>
        <dbReference type="Proteomes" id="UP001239111"/>
    </source>
</evidence>
<proteinExistence type="predicted"/>
<protein>
    <submittedName>
        <fullName evidence="1">Uncharacterized protein</fullName>
    </submittedName>
</protein>
<gene>
    <name evidence="1" type="ORF">QAD02_022587</name>
</gene>
<sequence>MHSMIMNIRIIYTFIMLPIMAKGFDDQDTYIFEYNYPKNCRSNEYFDADSFSCVECDATKNLEPSENGVACVCNKYSRKVGFERDLPKCEQCPPGTVLTRDKKSCISCGKLANSTCKCGPNEVQIERDLDGDLLESIKCIQCSESSYPSSDNSKCLACHNASSSHTSCACPITTHVRIQDHCFRKNDLDLLDVRNTYLVEFENESIDSYYFRKELRLSVYLCKDGDKTACERLSNMCALSLSEKSVACKVSKSKQDPNSFSWMFYESGGYPVVTNKKIIPVNYTLDKNHTNNRLNFSVVTFSLDGEFKYIDTPNLFCTFLNNVRFGVNVHKQCKIHAKELTTREMNFFVPYLMYNDEKQKSYLSSVPVFGKSRAWQPMKKFFIIDSISSYKALPNLVDDTFRKEEELSMLRYMKSLEISIKVQNDRDGGHIYTPLMAIEYGEINKQDLQDNKPIIVDYKVTFILTYRHRSTYMEIAIGILSAFAGAYSALKTWSYCKRDFNGVLSIGVVIWLIIYGFGAFGNVLLLVTTTVCIYTFTFYKGQTVLHILLPSHGVETRVYRYIILAFCCKIIEMLALIYHHRSINVFLLDWEQPRIVQNPTHYDSPHTSLNKLYNNRFDQDNAIKTPKSSKSKRGTDESSQEDSPRNNNTSIVEKHAEMQILAEEGGTNTVQHSPVSIWRTYFVANEWFKIQAKRRVNIVIQICLTIFILEIVGLKHWAQTSPELKPDESESYSVNEKNFTLRFGVGALIYVTCYCIQWIISVTIYERYVQNRLQHFVDLCSVANISVFIFAYDYYAHYIHGRSVHGYADTDLETLTSDLKKEENNLCAHRGLLPGTTNQTFTASLSASFHGIYSKLLDQQNVDQTRFTRRNILESANWEKSLQTHLKMKKFLSAFVDHCFKDLDYTVKERLLVEKLCDIEMGKTDDQSVFYIDNSNSFDKVIFYGNEWTFGTFEYSLFIFVHAISANYILACMITLLISQLLLLIGRVNGKRNLSNKTLIDERFLT</sequence>
<organism evidence="1 2">
    <name type="scientific">Eretmocerus hayati</name>
    <dbReference type="NCBI Taxonomy" id="131215"/>
    <lineage>
        <taxon>Eukaryota</taxon>
        <taxon>Metazoa</taxon>
        <taxon>Ecdysozoa</taxon>
        <taxon>Arthropoda</taxon>
        <taxon>Hexapoda</taxon>
        <taxon>Insecta</taxon>
        <taxon>Pterygota</taxon>
        <taxon>Neoptera</taxon>
        <taxon>Endopterygota</taxon>
        <taxon>Hymenoptera</taxon>
        <taxon>Apocrita</taxon>
        <taxon>Proctotrupomorpha</taxon>
        <taxon>Chalcidoidea</taxon>
        <taxon>Aphelinidae</taxon>
        <taxon>Aphelininae</taxon>
        <taxon>Eretmocerus</taxon>
    </lineage>
</organism>
<comment type="caution">
    <text evidence="1">The sequence shown here is derived from an EMBL/GenBank/DDBJ whole genome shotgun (WGS) entry which is preliminary data.</text>
</comment>
<reference evidence="1" key="1">
    <citation type="submission" date="2023-04" db="EMBL/GenBank/DDBJ databases">
        <title>A chromosome-level genome assembly of the parasitoid wasp Eretmocerus hayati.</title>
        <authorList>
            <person name="Zhong Y."/>
            <person name="Liu S."/>
            <person name="Liu Y."/>
        </authorList>
    </citation>
    <scope>NUCLEOTIDE SEQUENCE</scope>
    <source>
        <strain evidence="1">ZJU_SS_LIU_2023</strain>
    </source>
</reference>
<dbReference type="EMBL" id="CM056741">
    <property type="protein sequence ID" value="KAJ8686793.1"/>
    <property type="molecule type" value="Genomic_DNA"/>
</dbReference>
<keyword evidence="2" id="KW-1185">Reference proteome</keyword>
<dbReference type="Proteomes" id="UP001239111">
    <property type="component" value="Chromosome 1"/>
</dbReference>